<dbReference type="SMART" id="SM00396">
    <property type="entry name" value="ZnF_UBR1"/>
    <property type="match status" value="1"/>
</dbReference>
<dbReference type="SUPFAM" id="SSF46785">
    <property type="entry name" value="Winged helix' DNA-binding domain"/>
    <property type="match status" value="1"/>
</dbReference>
<evidence type="ECO:0000256" key="8">
    <source>
        <dbReference type="ARBA" id="ARBA00022771"/>
    </source>
</evidence>
<dbReference type="FunFam" id="2.10.110.30:FF:000001">
    <property type="entry name" value="E3 ubiquitin-protein ligase UBR2 isoform 1"/>
    <property type="match status" value="1"/>
</dbReference>
<comment type="caution">
    <text evidence="18">The sequence shown here is derived from an EMBL/GenBank/DDBJ whole genome shotgun (WGS) entry which is preliminary data.</text>
</comment>
<evidence type="ECO:0000259" key="17">
    <source>
        <dbReference type="PROSITE" id="PS51157"/>
    </source>
</evidence>
<dbReference type="EC" id="2.3.2.27" evidence="15"/>
<comment type="catalytic activity">
    <reaction evidence="1 15">
        <text>S-ubiquitinyl-[E2 ubiquitin-conjugating enzyme]-L-cysteine + [acceptor protein]-L-lysine = [E2 ubiquitin-conjugating enzyme]-L-cysteine + N(6)-ubiquitinyl-[acceptor protein]-L-lysine.</text>
        <dbReference type="EC" id="2.3.2.27"/>
    </reaction>
</comment>
<feature type="region of interest" description="Disordered" evidence="16">
    <location>
        <begin position="859"/>
        <end position="878"/>
    </location>
</feature>
<dbReference type="UniPathway" id="UPA00143"/>
<dbReference type="GO" id="GO:0016874">
    <property type="term" value="F:ligase activity"/>
    <property type="evidence" value="ECO:0007669"/>
    <property type="project" value="UniProtKB-KW"/>
</dbReference>
<dbReference type="GO" id="GO:0005829">
    <property type="term" value="C:cytosol"/>
    <property type="evidence" value="ECO:0007669"/>
    <property type="project" value="UniProtKB-SubCell"/>
</dbReference>
<evidence type="ECO:0000256" key="5">
    <source>
        <dbReference type="ARBA" id="ARBA00022553"/>
    </source>
</evidence>
<dbReference type="SUPFAM" id="SSF54736">
    <property type="entry name" value="ClpS-like"/>
    <property type="match status" value="1"/>
</dbReference>
<protein>
    <recommendedName>
        <fullName evidence="15">E3 ubiquitin-protein ligase</fullName>
        <ecNumber evidence="15">2.3.2.27</ecNumber>
    </recommendedName>
</protein>
<dbReference type="Proteomes" id="UP000736164">
    <property type="component" value="Unassembled WGS sequence"/>
</dbReference>
<comment type="subcellular location">
    <subcellularLocation>
        <location evidence="2">Cytoplasm</location>
        <location evidence="2">Cytosol</location>
    </subcellularLocation>
</comment>
<keyword evidence="8 15" id="KW-0863">Zinc-finger</keyword>
<dbReference type="InterPro" id="IPR044046">
    <property type="entry name" value="E3_ligase_UBR-like_C"/>
</dbReference>
<comment type="pathway">
    <text evidence="3 15">Protein modification; protein ubiquitination.</text>
</comment>
<dbReference type="GO" id="GO:0071596">
    <property type="term" value="P:ubiquitin-dependent protein catabolic process via the N-end rule pathway"/>
    <property type="evidence" value="ECO:0007669"/>
    <property type="project" value="UniProtKB-UniRule"/>
</dbReference>
<dbReference type="GO" id="GO:0008270">
    <property type="term" value="F:zinc ion binding"/>
    <property type="evidence" value="ECO:0007669"/>
    <property type="project" value="UniProtKB-UniRule"/>
</dbReference>
<dbReference type="InterPro" id="IPR039164">
    <property type="entry name" value="UBR1-like"/>
</dbReference>
<keyword evidence="10 15" id="KW-0862">Zinc</keyword>
<accession>A0A8J7TDY5</accession>
<dbReference type="Pfam" id="PF02617">
    <property type="entry name" value="ClpS"/>
    <property type="match status" value="1"/>
</dbReference>
<feature type="zinc finger region" description="UBR-type" evidence="14">
    <location>
        <begin position="71"/>
        <end position="142"/>
    </location>
</feature>
<keyword evidence="19" id="KW-1185">Reference proteome</keyword>
<keyword evidence="18" id="KW-0436">Ligase</keyword>
<evidence type="ECO:0000256" key="4">
    <source>
        <dbReference type="ARBA" id="ARBA00022490"/>
    </source>
</evidence>
<organism evidence="18 19">
    <name type="scientific">Atractosteus spatula</name>
    <name type="common">Alligator gar</name>
    <name type="synonym">Lepisosteus spatula</name>
    <dbReference type="NCBI Taxonomy" id="7917"/>
    <lineage>
        <taxon>Eukaryota</taxon>
        <taxon>Metazoa</taxon>
        <taxon>Chordata</taxon>
        <taxon>Craniata</taxon>
        <taxon>Vertebrata</taxon>
        <taxon>Euteleostomi</taxon>
        <taxon>Actinopterygii</taxon>
        <taxon>Neopterygii</taxon>
        <taxon>Holostei</taxon>
        <taxon>Semionotiformes</taxon>
        <taxon>Lepisosteidae</taxon>
        <taxon>Atractosteus</taxon>
    </lineage>
</organism>
<dbReference type="PROSITE" id="PS51157">
    <property type="entry name" value="ZF_UBR"/>
    <property type="match status" value="1"/>
</dbReference>
<keyword evidence="7 15" id="KW-0479">Metal-binding</keyword>
<evidence type="ECO:0000256" key="7">
    <source>
        <dbReference type="ARBA" id="ARBA00022723"/>
    </source>
</evidence>
<dbReference type="InterPro" id="IPR003126">
    <property type="entry name" value="Znf_UBR"/>
</dbReference>
<evidence type="ECO:0000256" key="12">
    <source>
        <dbReference type="ARBA" id="ARBA00046341"/>
    </source>
</evidence>
<dbReference type="Pfam" id="PF02207">
    <property type="entry name" value="zf-UBR"/>
    <property type="match status" value="1"/>
</dbReference>
<comment type="similarity">
    <text evidence="12 15">Belongs to the E3 ubiquitin-protein ligase UBR1-like family.</text>
</comment>
<keyword evidence="6 15" id="KW-0808">Transferase</keyword>
<evidence type="ECO:0000313" key="18">
    <source>
        <dbReference type="EMBL" id="MBN3319954.1"/>
    </source>
</evidence>
<feature type="domain" description="UBR-type" evidence="17">
    <location>
        <begin position="71"/>
        <end position="142"/>
    </location>
</feature>
<evidence type="ECO:0000256" key="2">
    <source>
        <dbReference type="ARBA" id="ARBA00004514"/>
    </source>
</evidence>
<comment type="function">
    <text evidence="15">Ubiquitin ligase protein which is a component of the N-end rule pathway. Recognizes and binds to proteins bearing specific N-terminal residues that are destabilizing according to the N-end rule, leading to their ubiquitination and subsequent degradation.</text>
</comment>
<feature type="compositionally biased region" description="Basic and acidic residues" evidence="16">
    <location>
        <begin position="859"/>
        <end position="873"/>
    </location>
</feature>
<dbReference type="InterPro" id="IPR047507">
    <property type="entry name" value="UBR-box_UBR1"/>
</dbReference>
<evidence type="ECO:0000256" key="15">
    <source>
        <dbReference type="RuleBase" id="RU366018"/>
    </source>
</evidence>
<dbReference type="PANTHER" id="PTHR21497">
    <property type="entry name" value="UBIQUITIN LIGASE E3 ALPHA-RELATED"/>
    <property type="match status" value="1"/>
</dbReference>
<evidence type="ECO:0000256" key="13">
    <source>
        <dbReference type="ARBA" id="ARBA00062088"/>
    </source>
</evidence>
<comment type="subunit">
    <text evidence="13">Interacts with RECQL4.</text>
</comment>
<evidence type="ECO:0000256" key="9">
    <source>
        <dbReference type="ARBA" id="ARBA00022786"/>
    </source>
</evidence>
<evidence type="ECO:0000256" key="16">
    <source>
        <dbReference type="SAM" id="MobiDB-lite"/>
    </source>
</evidence>
<feature type="non-terminal residue" evidence="18">
    <location>
        <position position="1815"/>
    </location>
</feature>
<dbReference type="Gene3D" id="3.30.1390.10">
    <property type="match status" value="1"/>
</dbReference>
<dbReference type="GO" id="GO:0016567">
    <property type="term" value="P:protein ubiquitination"/>
    <property type="evidence" value="ECO:0007669"/>
    <property type="project" value="UniProtKB-UniRule"/>
</dbReference>
<dbReference type="InterPro" id="IPR055194">
    <property type="entry name" value="UBR1-like_WH"/>
</dbReference>
<keyword evidence="11" id="KW-0007">Acetylation</keyword>
<evidence type="ECO:0000256" key="14">
    <source>
        <dbReference type="PROSITE-ProRule" id="PRU00508"/>
    </source>
</evidence>
<feature type="non-terminal residue" evidence="18">
    <location>
        <position position="1"/>
    </location>
</feature>
<dbReference type="PANTHER" id="PTHR21497:SF27">
    <property type="entry name" value="E3 UBIQUITIN-PROTEIN LIGASE UBR1"/>
    <property type="match status" value="1"/>
</dbReference>
<gene>
    <name evidence="18" type="primary">Ubr1</name>
    <name evidence="18" type="ORF">GTO95_0001855</name>
</gene>
<dbReference type="InterPro" id="IPR014719">
    <property type="entry name" value="Ribosomal_bL12_C/ClpS-like"/>
</dbReference>
<dbReference type="InterPro" id="IPR036390">
    <property type="entry name" value="WH_DNA-bd_sf"/>
</dbReference>
<dbReference type="Pfam" id="PF18995">
    <property type="entry name" value="PRT6_C"/>
    <property type="match status" value="1"/>
</dbReference>
<name>A0A8J7TDY5_ATRSP</name>
<reference evidence="18" key="1">
    <citation type="journal article" date="2021" name="Cell">
        <title>Tracing the genetic footprints of vertebrate landing in non-teleost ray-finned fishes.</title>
        <authorList>
            <person name="Bi X."/>
            <person name="Wang K."/>
            <person name="Yang L."/>
            <person name="Pan H."/>
            <person name="Jiang H."/>
            <person name="Wei Q."/>
            <person name="Fang M."/>
            <person name="Yu H."/>
            <person name="Zhu C."/>
            <person name="Cai Y."/>
            <person name="He Y."/>
            <person name="Gan X."/>
            <person name="Zeng H."/>
            <person name="Yu D."/>
            <person name="Zhu Y."/>
            <person name="Jiang H."/>
            <person name="Qiu Q."/>
            <person name="Yang H."/>
            <person name="Zhang Y.E."/>
            <person name="Wang W."/>
            <person name="Zhu M."/>
            <person name="He S."/>
            <person name="Zhang G."/>
        </authorList>
    </citation>
    <scope>NUCLEOTIDE SEQUENCE</scope>
    <source>
        <strain evidence="18">Allg_001</strain>
    </source>
</reference>
<dbReference type="InterPro" id="IPR042065">
    <property type="entry name" value="E3_ELL-like"/>
</dbReference>
<dbReference type="FunFam" id="1.10.10.2670:FF:000001">
    <property type="entry name" value="E3 ubiquitin-protein ligase UBR2 isoform X1"/>
    <property type="match status" value="1"/>
</dbReference>
<keyword evidence="5" id="KW-0597">Phosphoprotein</keyword>
<evidence type="ECO:0000256" key="10">
    <source>
        <dbReference type="ARBA" id="ARBA00022833"/>
    </source>
</evidence>
<dbReference type="CDD" id="cd19678">
    <property type="entry name" value="UBR-box_UBR1"/>
    <property type="match status" value="1"/>
</dbReference>
<dbReference type="FunFam" id="3.30.1390.10:FF:000005">
    <property type="entry name" value="E3 ubiquitin-protein ligase UBR1 isoform X2"/>
    <property type="match status" value="1"/>
</dbReference>
<dbReference type="GO" id="GO:0061630">
    <property type="term" value="F:ubiquitin protein ligase activity"/>
    <property type="evidence" value="ECO:0007669"/>
    <property type="project" value="UniProtKB-UniRule"/>
</dbReference>
<evidence type="ECO:0000256" key="1">
    <source>
        <dbReference type="ARBA" id="ARBA00000900"/>
    </source>
</evidence>
<evidence type="ECO:0000256" key="11">
    <source>
        <dbReference type="ARBA" id="ARBA00022990"/>
    </source>
</evidence>
<dbReference type="Gene3D" id="2.10.110.30">
    <property type="match status" value="1"/>
</dbReference>
<keyword evidence="9 15" id="KW-0833">Ubl conjugation pathway</keyword>
<sequence length="1815" mass="206244">MWKELPDFGPELLLYLAEQVPRIYCQNAEPQPALEEELAVPLLLQPLEWYLFGEDPCTGLEKLQQTSTSSQLCGRVFKEGETTYSCRDCAIDPTCVLCMDCFQNSVHKSHRYKMHSSSGGGFCDCGDVEAWKTGPSCTKHEPGSAEDMDTGEESVLEEGLRERALKLFQILFRYTVDMLVWEEGAELPSSLQPRVKEDVYYCVLYNDEHHSYDHVIYTLRRSVQCNQSEAQTHTALIDKEGRRAVKRGTKQSCQEAKELIRSTSEHISVEPLRVEILHSSVVAHQSFAMRLGTWFQKIINYSVGFRQVFCQVALEAHPLPDSQSLISRLMLYDANLYKGARKIVHELIVCSLLMETEYKRLFAIEFAKHYKQLQKDFINDDHERSISVTALSVQIFTVPTLHYKQLQKDFINDDHERSISVTALSVQIFTVPTLARQLIEEGNVIKVIIDTVMEMLSEHLDGNNRFHFQGYNSDKFFRIQVVFHDLKYILISKPSVWTEKLRQQFLEGFRRFLAMLACMQGMEEVKRQFGQHIEVEPEWEAGFSIQIQLRHILSMFQDWCAYDEKVLLQAFKESHIALMQCTNQAFNSEATDFYMCKHILRTRPYKVSQEPVSIHLPISRLLAGLYVHICRTGTIARLHEYIDEESCNFALLMEYPLRCVVLAAQVSAEMWRRNGLSLVSQVYYYQDVKCRDEMFDKDIIMLQIAASKMDPDDFVMLVLQRFELFDVFNGNVSTKDKELVKQWNHLTEEMLHLLIIVIGKFLPTGERFVPGISGVVKEDVIMREVIHLLCIEPMAHSSLVKALPENENNETGLESVIHKVATFKKPGVSGHGLYEVRKECLKEFNPFFYHYSKSQHSKAEDAQKKLRNQESNDKALPPPVPPAFSPAFANIVNLLKCDVLIHVLRTVLQRAVEDQATLWTEAMIQRALHLIAQGLLEEKQQLEASSEEEVAFDFCLKAMSTGREHGKSLLNFLEKMKSLPPLEAQKDMIKWTLQMFETVKCLREKSSPSASMSVDHTKPEEKSLSVTLCGVRVKRKSVKFQAKSIRNYDICKGICVQDKEKAERKRKAEAAKLHRQKIMAQMSAMQKNFIETHKLLYESTPESAGQGETSRVPESPAMILRESRVAVGPKRGLALAEREVLTCILCQEEQEVQATAPAMVLTACVQRSTVLTQCRGKTPNTDCKLICLLFFTWKETSIPLFMHPDLAVGTHTGSCGHVMHALCWQKYFEAVQNTTRNRLHAELIFDLENAEYLCPLCKSLCNTVIPLIPLEPLKLDYENAELVGQLLTLPRWIQIILARLKGLKSTAEGSESSFDSDLHLCVENPADFRSILSFGVQAPTRYSDSISEMLVVCATTVYRVGLKVAPNEIDPRVPLMTWNTCAFTIQAIVTGKVCSFLTENVLEEEGKPLFGSLQKRQHAGLKALVQFAAAQRQKSSHAVIQKHFVGMLSALIPNINFEETPSILDVDLFHLLVGLVLAIPALYQEEMVDLQPSLISSAYNHLYIFHLVTMAHVVQILLSNNDPPEMMGENDGEESRSAAELYQTMVQCTEGLRGDMPGWCVADRVRRGIVSFLHCAALFFNCLTGVPPPDELCSTDVSFEGQMDALCSYLALPTNLFQLFQDYKETVSPLLSRWCGHPAVSRALKGEVSVIRYPRKRNKLIDLPEDYSCLLNQACHFRCPKSADEDKKHPTLCLFCGTMLCSQSPCCQEVLDQEEVGACTAHAATCGAGVGMFLRIRECEVVLMASKTRGSTYPAPYLDDYGETDPQLGRGNPLHLSPERYKKLHQLWQQHCIMEEIARSLEVVNVMFAFEWQML</sequence>
<evidence type="ECO:0000256" key="3">
    <source>
        <dbReference type="ARBA" id="ARBA00004906"/>
    </source>
</evidence>
<keyword evidence="4" id="KW-0963">Cytoplasm</keyword>
<dbReference type="Pfam" id="PF22960">
    <property type="entry name" value="WHD_UBR1"/>
    <property type="match status" value="1"/>
</dbReference>
<proteinExistence type="inferred from homology"/>
<dbReference type="InterPro" id="IPR003769">
    <property type="entry name" value="ClpS_core"/>
</dbReference>
<evidence type="ECO:0000313" key="19">
    <source>
        <dbReference type="Proteomes" id="UP000736164"/>
    </source>
</evidence>
<evidence type="ECO:0000256" key="6">
    <source>
        <dbReference type="ARBA" id="ARBA00022679"/>
    </source>
</evidence>
<dbReference type="GO" id="GO:0000151">
    <property type="term" value="C:ubiquitin ligase complex"/>
    <property type="evidence" value="ECO:0007669"/>
    <property type="project" value="TreeGrafter"/>
</dbReference>
<dbReference type="EMBL" id="JAAWVO010048803">
    <property type="protein sequence ID" value="MBN3319954.1"/>
    <property type="molecule type" value="Genomic_DNA"/>
</dbReference>
<dbReference type="Gene3D" id="1.10.10.2670">
    <property type="entry name" value="E3 ubiquitin-protein ligase"/>
    <property type="match status" value="1"/>
</dbReference>